<dbReference type="RefSeq" id="WP_110401527.1">
    <property type="nucleotide sequence ID" value="NZ_QJJS01000014.1"/>
</dbReference>
<keyword evidence="3" id="KW-0597">Phosphoprotein</keyword>
<dbReference type="InterPro" id="IPR036097">
    <property type="entry name" value="HisK_dim/P_sf"/>
</dbReference>
<dbReference type="InterPro" id="IPR036890">
    <property type="entry name" value="HATPase_C_sf"/>
</dbReference>
<dbReference type="EC" id="2.7.13.3" evidence="2"/>
<gene>
    <name evidence="5" type="ORF">C7444_11435</name>
</gene>
<dbReference type="EMBL" id="QJJS01000014">
    <property type="protein sequence ID" value="PXW94336.1"/>
    <property type="molecule type" value="Genomic_DNA"/>
</dbReference>
<dbReference type="Pfam" id="PF00512">
    <property type="entry name" value="HisKA"/>
    <property type="match status" value="1"/>
</dbReference>
<evidence type="ECO:0000256" key="1">
    <source>
        <dbReference type="ARBA" id="ARBA00000085"/>
    </source>
</evidence>
<dbReference type="SUPFAM" id="SSF55874">
    <property type="entry name" value="ATPase domain of HSP90 chaperone/DNA topoisomerase II/histidine kinase"/>
    <property type="match status" value="1"/>
</dbReference>
<dbReference type="Pfam" id="PF02518">
    <property type="entry name" value="HATPase_c"/>
    <property type="match status" value="1"/>
</dbReference>
<dbReference type="OrthoDB" id="9763119at2"/>
<evidence type="ECO:0000256" key="3">
    <source>
        <dbReference type="ARBA" id="ARBA00022553"/>
    </source>
</evidence>
<sequence length="355" mass="38196">MIVTPLVPAYRALLERYLSVDDGLQRESVLLAASELAKSLLPRRVSMDDMLSLHQRAQAQLAAGCLERGAAPERMRMHQRLAAGEAMPLMLAILLPQQIDEQWQAEQRWREEHDKLQDSVRQNEKLRAVATLAAGVAHDFNNLLGSIIGLAELCEVTAEPGSQQARNLGGILQASQRAAGLVAQLLSFARERPPALDTLSMAGLLRQGEAILAASLPRGQQLVIEPIEDSQVRADAAQIGQVLLNLVKNAGDAQRRQGGTVRVVLDRCPGDDGAVMARVRVIDHGEGIAPEVLPRIFEPFFTTKAVNEGTGLGLASAHGIVRHHGGRLDASSRPGEPTVFSLRLPVFEGAAPPGA</sequence>
<dbReference type="PRINTS" id="PR00344">
    <property type="entry name" value="BCTRLSENSOR"/>
</dbReference>
<evidence type="ECO:0000256" key="2">
    <source>
        <dbReference type="ARBA" id="ARBA00012438"/>
    </source>
</evidence>
<dbReference type="Proteomes" id="UP000247811">
    <property type="component" value="Unassembled WGS sequence"/>
</dbReference>
<dbReference type="Gene3D" id="1.10.1240.30">
    <property type="entry name" value="KaiA/RbsU domain"/>
    <property type="match status" value="1"/>
</dbReference>
<dbReference type="SUPFAM" id="SSF47384">
    <property type="entry name" value="Homodimeric domain of signal transducing histidine kinase"/>
    <property type="match status" value="1"/>
</dbReference>
<evidence type="ECO:0000259" key="4">
    <source>
        <dbReference type="PROSITE" id="PS50109"/>
    </source>
</evidence>
<evidence type="ECO:0000313" key="5">
    <source>
        <dbReference type="EMBL" id="PXW94336.1"/>
    </source>
</evidence>
<dbReference type="GO" id="GO:0000155">
    <property type="term" value="F:phosphorelay sensor kinase activity"/>
    <property type="evidence" value="ECO:0007669"/>
    <property type="project" value="InterPro"/>
</dbReference>
<dbReference type="InterPro" id="IPR004358">
    <property type="entry name" value="Sig_transdc_His_kin-like_C"/>
</dbReference>
<evidence type="ECO:0000313" key="6">
    <source>
        <dbReference type="Proteomes" id="UP000247811"/>
    </source>
</evidence>
<dbReference type="SMART" id="SM00387">
    <property type="entry name" value="HATPase_c"/>
    <property type="match status" value="1"/>
</dbReference>
<accession>A0A318GZT5</accession>
<protein>
    <recommendedName>
        <fullName evidence="2">histidine kinase</fullName>
        <ecNumber evidence="2">2.7.13.3</ecNumber>
    </recommendedName>
</protein>
<name>A0A318GZT5_9BURK</name>
<feature type="domain" description="Histidine kinase" evidence="4">
    <location>
        <begin position="135"/>
        <end position="348"/>
    </location>
</feature>
<dbReference type="InterPro" id="IPR003594">
    <property type="entry name" value="HATPase_dom"/>
</dbReference>
<organism evidence="5 6">
    <name type="scientific">Sphaerotilus hippei</name>
    <dbReference type="NCBI Taxonomy" id="744406"/>
    <lineage>
        <taxon>Bacteria</taxon>
        <taxon>Pseudomonadati</taxon>
        <taxon>Pseudomonadota</taxon>
        <taxon>Betaproteobacteria</taxon>
        <taxon>Burkholderiales</taxon>
        <taxon>Sphaerotilaceae</taxon>
        <taxon>Sphaerotilus</taxon>
    </lineage>
</organism>
<dbReference type="PANTHER" id="PTHR43065:SF42">
    <property type="entry name" value="TWO-COMPONENT SENSOR PPRA"/>
    <property type="match status" value="1"/>
</dbReference>
<dbReference type="InterPro" id="IPR017944">
    <property type="entry name" value="KaiA/RbsU_helical_domain_sf"/>
</dbReference>
<reference evidence="5 6" key="1">
    <citation type="submission" date="2018-05" db="EMBL/GenBank/DDBJ databases">
        <title>Genomic Encyclopedia of Type Strains, Phase IV (KMG-IV): sequencing the most valuable type-strain genomes for metagenomic binning, comparative biology and taxonomic classification.</title>
        <authorList>
            <person name="Goeker M."/>
        </authorList>
    </citation>
    <scope>NUCLEOTIDE SEQUENCE [LARGE SCALE GENOMIC DNA]</scope>
    <source>
        <strain evidence="5 6">DSM 566</strain>
    </source>
</reference>
<comment type="caution">
    <text evidence="5">The sequence shown here is derived from an EMBL/GenBank/DDBJ whole genome shotgun (WGS) entry which is preliminary data.</text>
</comment>
<dbReference type="PANTHER" id="PTHR43065">
    <property type="entry name" value="SENSOR HISTIDINE KINASE"/>
    <property type="match status" value="1"/>
</dbReference>
<dbReference type="AlphaFoldDB" id="A0A318GZT5"/>
<dbReference type="SMART" id="SM00388">
    <property type="entry name" value="HisKA"/>
    <property type="match status" value="1"/>
</dbReference>
<dbReference type="InterPro" id="IPR003661">
    <property type="entry name" value="HisK_dim/P_dom"/>
</dbReference>
<keyword evidence="6" id="KW-1185">Reference proteome</keyword>
<proteinExistence type="predicted"/>
<dbReference type="CDD" id="cd00082">
    <property type="entry name" value="HisKA"/>
    <property type="match status" value="1"/>
</dbReference>
<dbReference type="Gene3D" id="1.10.287.130">
    <property type="match status" value="1"/>
</dbReference>
<comment type="catalytic activity">
    <reaction evidence="1">
        <text>ATP + protein L-histidine = ADP + protein N-phospho-L-histidine.</text>
        <dbReference type="EC" id="2.7.13.3"/>
    </reaction>
</comment>
<dbReference type="InterPro" id="IPR005467">
    <property type="entry name" value="His_kinase_dom"/>
</dbReference>
<dbReference type="PROSITE" id="PS50109">
    <property type="entry name" value="HIS_KIN"/>
    <property type="match status" value="1"/>
</dbReference>
<dbReference type="Gene3D" id="3.30.565.10">
    <property type="entry name" value="Histidine kinase-like ATPase, C-terminal domain"/>
    <property type="match status" value="1"/>
</dbReference>